<evidence type="ECO:0000313" key="3">
    <source>
        <dbReference type="Proteomes" id="UP001596507"/>
    </source>
</evidence>
<dbReference type="Gene3D" id="3.40.190.10">
    <property type="entry name" value="Periplasmic binding protein-like II"/>
    <property type="match status" value="1"/>
</dbReference>
<feature type="signal peptide" evidence="1">
    <location>
        <begin position="1"/>
        <end position="18"/>
    </location>
</feature>
<dbReference type="PROSITE" id="PS51257">
    <property type="entry name" value="PROKAR_LIPOPROTEIN"/>
    <property type="match status" value="1"/>
</dbReference>
<proteinExistence type="predicted"/>
<name>A0ABW2H7L9_9MICO</name>
<evidence type="ECO:0000313" key="2">
    <source>
        <dbReference type="EMBL" id="MFC7267357.1"/>
    </source>
</evidence>
<keyword evidence="3" id="KW-1185">Reference proteome</keyword>
<sequence>MRSTTRVSSRLVAAVAVAALALLTAGCGISIPTDPDGTLGRIATSGELRVGATPAGRALVIDEQNVTGPLADAIEGFARANGAHVDWVVASEETIVDDLEHGELDLGVGGITEDTPWGDRVSVSRGYTGIDGSDGRALVVLMPLGENALQTALETYLDEEVGP</sequence>
<evidence type="ECO:0000256" key="1">
    <source>
        <dbReference type="SAM" id="SignalP"/>
    </source>
</evidence>
<accession>A0ABW2H7L9</accession>
<comment type="caution">
    <text evidence="2">The sequence shown here is derived from an EMBL/GenBank/DDBJ whole genome shotgun (WGS) entry which is preliminary data.</text>
</comment>
<dbReference type="EMBL" id="JBHTBE010000001">
    <property type="protein sequence ID" value="MFC7267357.1"/>
    <property type="molecule type" value="Genomic_DNA"/>
</dbReference>
<protein>
    <recommendedName>
        <fullName evidence="4">Solute-binding protein family 3/N-terminal domain-containing protein</fullName>
    </recommendedName>
</protein>
<organism evidence="2 3">
    <name type="scientific">Microbacterium fluvii</name>
    <dbReference type="NCBI Taxonomy" id="415215"/>
    <lineage>
        <taxon>Bacteria</taxon>
        <taxon>Bacillati</taxon>
        <taxon>Actinomycetota</taxon>
        <taxon>Actinomycetes</taxon>
        <taxon>Micrococcales</taxon>
        <taxon>Microbacteriaceae</taxon>
        <taxon>Microbacterium</taxon>
    </lineage>
</organism>
<dbReference type="RefSeq" id="WP_262872311.1">
    <property type="nucleotide sequence ID" value="NZ_BAABKW010000008.1"/>
</dbReference>
<reference evidence="3" key="1">
    <citation type="journal article" date="2019" name="Int. J. Syst. Evol. Microbiol.">
        <title>The Global Catalogue of Microorganisms (GCM) 10K type strain sequencing project: providing services to taxonomists for standard genome sequencing and annotation.</title>
        <authorList>
            <consortium name="The Broad Institute Genomics Platform"/>
            <consortium name="The Broad Institute Genome Sequencing Center for Infectious Disease"/>
            <person name="Wu L."/>
            <person name="Ma J."/>
        </authorList>
    </citation>
    <scope>NUCLEOTIDE SEQUENCE [LARGE SCALE GENOMIC DNA]</scope>
    <source>
        <strain evidence="3">CGMCC 1.15772</strain>
    </source>
</reference>
<keyword evidence="1" id="KW-0732">Signal</keyword>
<evidence type="ECO:0008006" key="4">
    <source>
        <dbReference type="Google" id="ProtNLM"/>
    </source>
</evidence>
<feature type="chain" id="PRO_5045850503" description="Solute-binding protein family 3/N-terminal domain-containing protein" evidence="1">
    <location>
        <begin position="19"/>
        <end position="163"/>
    </location>
</feature>
<dbReference type="SUPFAM" id="SSF53850">
    <property type="entry name" value="Periplasmic binding protein-like II"/>
    <property type="match status" value="1"/>
</dbReference>
<gene>
    <name evidence="2" type="ORF">ACFQRL_00140</name>
</gene>
<dbReference type="Proteomes" id="UP001596507">
    <property type="component" value="Unassembled WGS sequence"/>
</dbReference>